<evidence type="ECO:0008006" key="4">
    <source>
        <dbReference type="Google" id="ProtNLM"/>
    </source>
</evidence>
<feature type="transmembrane region" description="Helical" evidence="1">
    <location>
        <begin position="161"/>
        <end position="183"/>
    </location>
</feature>
<organism evidence="2 3">
    <name type="scientific">Arsenicicoccus piscis</name>
    <dbReference type="NCBI Taxonomy" id="673954"/>
    <lineage>
        <taxon>Bacteria</taxon>
        <taxon>Bacillati</taxon>
        <taxon>Actinomycetota</taxon>
        <taxon>Actinomycetes</taxon>
        <taxon>Micrococcales</taxon>
        <taxon>Intrasporangiaceae</taxon>
        <taxon>Arsenicicoccus</taxon>
    </lineage>
</organism>
<name>A0ABQ6HRW0_9MICO</name>
<keyword evidence="1" id="KW-0812">Transmembrane</keyword>
<keyword evidence="1" id="KW-1133">Transmembrane helix</keyword>
<keyword evidence="3" id="KW-1185">Reference proteome</keyword>
<evidence type="ECO:0000256" key="1">
    <source>
        <dbReference type="SAM" id="Phobius"/>
    </source>
</evidence>
<comment type="caution">
    <text evidence="2">The sequence shown here is derived from an EMBL/GenBank/DDBJ whole genome shotgun (WGS) entry which is preliminary data.</text>
</comment>
<dbReference type="RefSeq" id="WP_284284570.1">
    <property type="nucleotide sequence ID" value="NZ_BSUJ01000001.1"/>
</dbReference>
<sequence length="247" mass="26080">MGSTSVRALDDPGLRDVLRLTRDQQRIVAAGGVLTSVPASASAGSLTWVRLDYIQKDGATVLGREWSRRTLPVGSLTREQAAFVDAYNPMGTAVIGPVGTRALGLERSADVVMVRPGDGDAVTDAQRDAFAKAVADPSMDEQLSDENVRVERGFVDQYDRLRWLLVGTVVLLILVATTTATALSMGETQRDLATLAAIGSTGRLRRWIAAAQAGSLALIGALVGLAVAALLAALVVRTNPTLTRRST</sequence>
<reference evidence="3" key="1">
    <citation type="journal article" date="2019" name="Int. J. Syst. Evol. Microbiol.">
        <title>The Global Catalogue of Microorganisms (GCM) 10K type strain sequencing project: providing services to taxonomists for standard genome sequencing and annotation.</title>
        <authorList>
            <consortium name="The Broad Institute Genomics Platform"/>
            <consortium name="The Broad Institute Genome Sequencing Center for Infectious Disease"/>
            <person name="Wu L."/>
            <person name="Ma J."/>
        </authorList>
    </citation>
    <scope>NUCLEOTIDE SEQUENCE [LARGE SCALE GENOMIC DNA]</scope>
    <source>
        <strain evidence="3">NBRC 105830</strain>
    </source>
</reference>
<protein>
    <recommendedName>
        <fullName evidence="4">ABC3 transporter permease protein domain-containing protein</fullName>
    </recommendedName>
</protein>
<evidence type="ECO:0000313" key="3">
    <source>
        <dbReference type="Proteomes" id="UP001157109"/>
    </source>
</evidence>
<keyword evidence="1" id="KW-0472">Membrane</keyword>
<accession>A0ABQ6HRW0</accession>
<feature type="transmembrane region" description="Helical" evidence="1">
    <location>
        <begin position="213"/>
        <end position="236"/>
    </location>
</feature>
<dbReference type="Proteomes" id="UP001157109">
    <property type="component" value="Unassembled WGS sequence"/>
</dbReference>
<evidence type="ECO:0000313" key="2">
    <source>
        <dbReference type="EMBL" id="GMA20254.1"/>
    </source>
</evidence>
<proteinExistence type="predicted"/>
<gene>
    <name evidence="2" type="ORF">GCM10025862_22750</name>
</gene>
<dbReference type="EMBL" id="BSUJ01000001">
    <property type="protein sequence ID" value="GMA20254.1"/>
    <property type="molecule type" value="Genomic_DNA"/>
</dbReference>